<protein>
    <submittedName>
        <fullName evidence="3">Alpha/beta fold hydrolase</fullName>
    </submittedName>
</protein>
<dbReference type="InterPro" id="IPR029058">
    <property type="entry name" value="AB_hydrolase_fold"/>
</dbReference>
<evidence type="ECO:0000313" key="4">
    <source>
        <dbReference type="Proteomes" id="UP000185494"/>
    </source>
</evidence>
<dbReference type="GO" id="GO:0047372">
    <property type="term" value="F:monoacylglycerol lipase activity"/>
    <property type="evidence" value="ECO:0007669"/>
    <property type="project" value="TreeGrafter"/>
</dbReference>
<sequence length="284" mass="31108">MAEQAPRERRIRSRDGFTLAALDWAGDASRTPLLCLSGIGRNALDFASLAERHAGQRRVVALDYIGHGDSDRAGEIGRYDPREALADVLDVCAALGMPRVITVGTSFGGLLSMFLALQRPAMLRGVVLNDIGPRVEGGGLGRVRDFLGRDPAFATEADAARYLRQVLPQLPVADEAGWLRLAARTYRRGPDGRLHPRWDLRIAQAMDTGAAVTDFGPLFQGLHDLPVMLVWGELSELLSADTVNRMRREKPDLELVVHPNSGHAPLLEEPEIVPRLDAFLDRLA</sequence>
<dbReference type="eggNOG" id="COG0596">
    <property type="taxonomic scope" value="Bacteria"/>
</dbReference>
<dbReference type="PRINTS" id="PR00111">
    <property type="entry name" value="ABHYDROLASE"/>
</dbReference>
<dbReference type="Pfam" id="PF00561">
    <property type="entry name" value="Abhydrolase_1"/>
    <property type="match status" value="1"/>
</dbReference>
<dbReference type="GO" id="GO:0016020">
    <property type="term" value="C:membrane"/>
    <property type="evidence" value="ECO:0007669"/>
    <property type="project" value="TreeGrafter"/>
</dbReference>
<evidence type="ECO:0000313" key="2">
    <source>
        <dbReference type="EMBL" id="APT57202.1"/>
    </source>
</evidence>
<dbReference type="PANTHER" id="PTHR43798">
    <property type="entry name" value="MONOACYLGLYCEROL LIPASE"/>
    <property type="match status" value="1"/>
</dbReference>
<dbReference type="EMBL" id="CP015583">
    <property type="protein sequence ID" value="APT57202.1"/>
    <property type="molecule type" value="Genomic_DNA"/>
</dbReference>
<gene>
    <name evidence="2" type="ORF">RGI145_08930</name>
    <name evidence="3" type="ORF">RQ831_12675</name>
</gene>
<dbReference type="RefSeq" id="WP_075798093.1">
    <property type="nucleotide sequence ID" value="NZ_CP015583.1"/>
</dbReference>
<feature type="domain" description="AB hydrolase-1" evidence="1">
    <location>
        <begin position="32"/>
        <end position="270"/>
    </location>
</feature>
<evidence type="ECO:0000259" key="1">
    <source>
        <dbReference type="Pfam" id="PF00561"/>
    </source>
</evidence>
<reference evidence="3 5" key="2">
    <citation type="journal article" date="2019" name="Microb. Pathog.">
        <title>Comparison of VITEK 2, MALDI-TOF MS, 16S rRNA gene sequencing, and whole-genome sequencing for identification of Roseomonas mucosa.</title>
        <authorList>
            <person name="Rudolph W.W."/>
            <person name="Gunzer F."/>
            <person name="Trauth M."/>
            <person name="Bunk B."/>
            <person name="Bigge R."/>
            <person name="Schrottner P."/>
        </authorList>
    </citation>
    <scope>NUCLEOTIDE SEQUENCE [LARGE SCALE GENOMIC DNA]</scope>
    <source>
        <strain evidence="3 5">DSM 103800</strain>
    </source>
</reference>
<dbReference type="PANTHER" id="PTHR43798:SF33">
    <property type="entry name" value="HYDROLASE, PUTATIVE (AFU_ORTHOLOGUE AFUA_2G14860)-RELATED"/>
    <property type="match status" value="1"/>
</dbReference>
<dbReference type="STRING" id="257708.RGI145_08930"/>
<accession>A0A1L7AEK5</accession>
<keyword evidence="3" id="KW-0378">Hydrolase</keyword>
<dbReference type="SUPFAM" id="SSF53474">
    <property type="entry name" value="alpha/beta-Hydrolases"/>
    <property type="match status" value="1"/>
</dbReference>
<dbReference type="Proteomes" id="UP000185494">
    <property type="component" value="Chromosome 1"/>
</dbReference>
<evidence type="ECO:0000313" key="5">
    <source>
        <dbReference type="Proteomes" id="UP001258945"/>
    </source>
</evidence>
<dbReference type="GO" id="GO:0046464">
    <property type="term" value="P:acylglycerol catabolic process"/>
    <property type="evidence" value="ECO:0007669"/>
    <property type="project" value="TreeGrafter"/>
</dbReference>
<dbReference type="InterPro" id="IPR050266">
    <property type="entry name" value="AB_hydrolase_sf"/>
</dbReference>
<reference evidence="3" key="3">
    <citation type="submission" date="2023-09" db="EMBL/GenBank/DDBJ databases">
        <authorList>
            <person name="Schober I."/>
            <person name="Bunk B."/>
        </authorList>
    </citation>
    <scope>NUCLEOTIDE SEQUENCE</scope>
    <source>
        <strain evidence="3">DSM 103800</strain>
    </source>
</reference>
<dbReference type="Gene3D" id="3.40.50.1820">
    <property type="entry name" value="alpha/beta hydrolase"/>
    <property type="match status" value="1"/>
</dbReference>
<dbReference type="AlphaFoldDB" id="A0A1L7AEK5"/>
<name>A0A1L7AEK5_9PROT</name>
<keyword evidence="5" id="KW-1185">Reference proteome</keyword>
<organism evidence="2 4">
    <name type="scientific">Roseomonas gilardii</name>
    <dbReference type="NCBI Taxonomy" id="257708"/>
    <lineage>
        <taxon>Bacteria</taxon>
        <taxon>Pseudomonadati</taxon>
        <taxon>Pseudomonadota</taxon>
        <taxon>Alphaproteobacteria</taxon>
        <taxon>Acetobacterales</taxon>
        <taxon>Roseomonadaceae</taxon>
        <taxon>Roseomonas</taxon>
    </lineage>
</organism>
<dbReference type="Proteomes" id="UP001258945">
    <property type="component" value="Unassembled WGS sequence"/>
</dbReference>
<dbReference type="InterPro" id="IPR000073">
    <property type="entry name" value="AB_hydrolase_1"/>
</dbReference>
<evidence type="ECO:0000313" key="3">
    <source>
        <dbReference type="EMBL" id="MDT8331909.1"/>
    </source>
</evidence>
<dbReference type="KEGG" id="rgi:RGI145_08930"/>
<proteinExistence type="predicted"/>
<dbReference type="EMBL" id="JAVVDO010000019">
    <property type="protein sequence ID" value="MDT8331909.1"/>
    <property type="molecule type" value="Genomic_DNA"/>
</dbReference>
<reference evidence="2 4" key="1">
    <citation type="submission" date="2016-05" db="EMBL/GenBank/DDBJ databases">
        <title>Complete Genome and Methylome Analysis of Psychrotrophic Bacterial Isolates from Antarctic Lake Untersee.</title>
        <authorList>
            <person name="Fomenkov A."/>
            <person name="Akimov V.N."/>
            <person name="Vasilyeva L.V."/>
            <person name="Andersen D."/>
            <person name="Vincze T."/>
            <person name="Roberts R.J."/>
        </authorList>
    </citation>
    <scope>NUCLEOTIDE SEQUENCE [LARGE SCALE GENOMIC DNA]</scope>
    <source>
        <strain evidence="2 4">U14-5</strain>
    </source>
</reference>